<evidence type="ECO:0000313" key="2">
    <source>
        <dbReference type="EMBL" id="KVI08618.1"/>
    </source>
</evidence>
<evidence type="ECO:0000313" key="3">
    <source>
        <dbReference type="Proteomes" id="UP000243975"/>
    </source>
</evidence>
<feature type="transmembrane region" description="Helical" evidence="1">
    <location>
        <begin position="15"/>
        <end position="40"/>
    </location>
</feature>
<keyword evidence="1" id="KW-0812">Transmembrane</keyword>
<dbReference type="AlphaFoldDB" id="A0A103YGG3"/>
<sequence>GSTKNTSSIHYKYPFVLQLLFTIHAIHSLSFTPSLDLAFVTHRMAGGRSYTASILVLSLVLLIAFADVAQIAKENVHTVALQHRTRSRACSSVKSVAPNACACQRVFMATNRRVLAITIGRLKKANPSNAKEDVKFDARRHRTRSRACSSAKSVAPNACAYHRVFMVTNRNAVVATITGRPRKANPSALNSCLN</sequence>
<feature type="non-terminal residue" evidence="2">
    <location>
        <position position="194"/>
    </location>
</feature>
<feature type="non-terminal residue" evidence="2">
    <location>
        <position position="1"/>
    </location>
</feature>
<keyword evidence="1" id="KW-1133">Transmembrane helix</keyword>
<evidence type="ECO:0000256" key="1">
    <source>
        <dbReference type="SAM" id="Phobius"/>
    </source>
</evidence>
<gene>
    <name evidence="2" type="ORF">Ccrd_013001</name>
</gene>
<protein>
    <submittedName>
        <fullName evidence="2">Uncharacterized protein</fullName>
    </submittedName>
</protein>
<accession>A0A103YGG3</accession>
<proteinExistence type="predicted"/>
<name>A0A103YGG3_CYNCS</name>
<dbReference type="Proteomes" id="UP000243975">
    <property type="component" value="Unassembled WGS sequence"/>
</dbReference>
<feature type="transmembrane region" description="Helical" evidence="1">
    <location>
        <begin position="52"/>
        <end position="72"/>
    </location>
</feature>
<comment type="caution">
    <text evidence="2">The sequence shown here is derived from an EMBL/GenBank/DDBJ whole genome shotgun (WGS) entry which is preliminary data.</text>
</comment>
<organism evidence="2 3">
    <name type="scientific">Cynara cardunculus var. scolymus</name>
    <name type="common">Globe artichoke</name>
    <name type="synonym">Cynara scolymus</name>
    <dbReference type="NCBI Taxonomy" id="59895"/>
    <lineage>
        <taxon>Eukaryota</taxon>
        <taxon>Viridiplantae</taxon>
        <taxon>Streptophyta</taxon>
        <taxon>Embryophyta</taxon>
        <taxon>Tracheophyta</taxon>
        <taxon>Spermatophyta</taxon>
        <taxon>Magnoliopsida</taxon>
        <taxon>eudicotyledons</taxon>
        <taxon>Gunneridae</taxon>
        <taxon>Pentapetalae</taxon>
        <taxon>asterids</taxon>
        <taxon>campanulids</taxon>
        <taxon>Asterales</taxon>
        <taxon>Asteraceae</taxon>
        <taxon>Carduoideae</taxon>
        <taxon>Cardueae</taxon>
        <taxon>Carduinae</taxon>
        <taxon>Cynara</taxon>
    </lineage>
</organism>
<dbReference type="Gramene" id="KVI08618">
    <property type="protein sequence ID" value="KVI08618"/>
    <property type="gene ID" value="Ccrd_013001"/>
</dbReference>
<keyword evidence="3" id="KW-1185">Reference proteome</keyword>
<reference evidence="2 3" key="1">
    <citation type="journal article" date="2016" name="Sci. Rep.">
        <title>The genome sequence of the outbreeding globe artichoke constructed de novo incorporating a phase-aware low-pass sequencing strategy of F1 progeny.</title>
        <authorList>
            <person name="Scaglione D."/>
            <person name="Reyes-Chin-Wo S."/>
            <person name="Acquadro A."/>
            <person name="Froenicke L."/>
            <person name="Portis E."/>
            <person name="Beitel C."/>
            <person name="Tirone M."/>
            <person name="Mauro R."/>
            <person name="Lo Monaco A."/>
            <person name="Mauromicale G."/>
            <person name="Faccioli P."/>
            <person name="Cattivelli L."/>
            <person name="Rieseberg L."/>
            <person name="Michelmore R."/>
            <person name="Lanteri S."/>
        </authorList>
    </citation>
    <scope>NUCLEOTIDE SEQUENCE [LARGE SCALE GENOMIC DNA]</scope>
    <source>
        <strain evidence="2">2C</strain>
    </source>
</reference>
<dbReference type="EMBL" id="LEKV01001102">
    <property type="protein sequence ID" value="KVI08618.1"/>
    <property type="molecule type" value="Genomic_DNA"/>
</dbReference>
<keyword evidence="1" id="KW-0472">Membrane</keyword>